<feature type="transmembrane region" description="Helical" evidence="6">
    <location>
        <begin position="171"/>
        <end position="190"/>
    </location>
</feature>
<feature type="transmembrane region" description="Helical" evidence="6">
    <location>
        <begin position="20"/>
        <end position="46"/>
    </location>
</feature>
<feature type="transmembrane region" description="Helical" evidence="6">
    <location>
        <begin position="52"/>
        <end position="72"/>
    </location>
</feature>
<evidence type="ECO:0000256" key="3">
    <source>
        <dbReference type="ARBA" id="ARBA00022692"/>
    </source>
</evidence>
<gene>
    <name evidence="7" type="ORF">N789_03385</name>
</gene>
<dbReference type="PANTHER" id="PTHR30250">
    <property type="entry name" value="PST FAMILY PREDICTED COLANIC ACID TRANSPORTER"/>
    <property type="match status" value="1"/>
</dbReference>
<dbReference type="GO" id="GO:0005886">
    <property type="term" value="C:plasma membrane"/>
    <property type="evidence" value="ECO:0007669"/>
    <property type="project" value="UniProtKB-SubCell"/>
</dbReference>
<protein>
    <submittedName>
        <fullName evidence="7">Uncharacterized protein</fullName>
    </submittedName>
</protein>
<organism evidence="7 8">
    <name type="scientific">Arenimonas oryziterrae DSM 21050 = YC6267</name>
    <dbReference type="NCBI Taxonomy" id="1121015"/>
    <lineage>
        <taxon>Bacteria</taxon>
        <taxon>Pseudomonadati</taxon>
        <taxon>Pseudomonadota</taxon>
        <taxon>Gammaproteobacteria</taxon>
        <taxon>Lysobacterales</taxon>
        <taxon>Lysobacteraceae</taxon>
        <taxon>Arenimonas</taxon>
    </lineage>
</organism>
<dbReference type="STRING" id="1121015.GCA_000420545_01622"/>
<keyword evidence="8" id="KW-1185">Reference proteome</keyword>
<dbReference type="AlphaFoldDB" id="A0A091AXN0"/>
<comment type="subcellular location">
    <subcellularLocation>
        <location evidence="1">Cell membrane</location>
        <topology evidence="1">Multi-pass membrane protein</topology>
    </subcellularLocation>
</comment>
<dbReference type="eggNOG" id="COG2244">
    <property type="taxonomic scope" value="Bacteria"/>
</dbReference>
<keyword evidence="5 6" id="KW-0472">Membrane</keyword>
<feature type="transmembrane region" description="Helical" evidence="6">
    <location>
        <begin position="235"/>
        <end position="260"/>
    </location>
</feature>
<dbReference type="Pfam" id="PF01943">
    <property type="entry name" value="Polysacc_synt"/>
    <property type="match status" value="1"/>
</dbReference>
<dbReference type="OrthoDB" id="103403at2"/>
<dbReference type="PANTHER" id="PTHR30250:SF11">
    <property type="entry name" value="O-ANTIGEN TRANSPORTER-RELATED"/>
    <property type="match status" value="1"/>
</dbReference>
<keyword evidence="3 6" id="KW-0812">Transmembrane</keyword>
<proteinExistence type="predicted"/>
<comment type="caution">
    <text evidence="7">The sequence shown here is derived from an EMBL/GenBank/DDBJ whole genome shotgun (WGS) entry which is preliminary data.</text>
</comment>
<feature type="transmembrane region" description="Helical" evidence="6">
    <location>
        <begin position="407"/>
        <end position="425"/>
    </location>
</feature>
<sequence>MPIARAKDALSTLVRTERALLAGVAGVGALRLISSLVSVVLTLLLARLLAPAGFGAYSFAFSAATLVALPLLQGLPTLVLREAARENGPKRTAVVGALLGYSHRLILGIGLSLALLAGLIAWTGLTRLGLSDLPLALAAIGVPVAMVASLVRGAVIRSEGRAIAGQIPDMIVRPLGFLILISGFLLWGRASPERVMGLHFLAAILALLVAKGLMGRSPPDSEHAASEFKRWTLALLPLSTVAGMQLVNSQIDLVALGLLASKHEVGIYKVASTLALQVSFVLTIVNAVAAPRFAALFHEGRIAELKRLNHSSAAISFTAGLLVTVLFAVFGRWILRVAVGEEFLPAYLPLMILSAAHLLTLWAGTTNVLLNMIGRERDVLVCAGVSVVVNTVLNIALIPAYGMIGSAMGSAVALVVWRILLSYFLRRRLDAVPA</sequence>
<keyword evidence="2" id="KW-1003">Cell membrane</keyword>
<dbReference type="Proteomes" id="UP000029385">
    <property type="component" value="Unassembled WGS sequence"/>
</dbReference>
<feature type="transmembrane region" description="Helical" evidence="6">
    <location>
        <begin position="266"/>
        <end position="290"/>
    </location>
</feature>
<dbReference type="InterPro" id="IPR050833">
    <property type="entry name" value="Poly_Biosynth_Transport"/>
</dbReference>
<feature type="transmembrane region" description="Helical" evidence="6">
    <location>
        <begin position="196"/>
        <end position="214"/>
    </location>
</feature>
<dbReference type="PATRIC" id="fig|1121015.4.peg.666"/>
<evidence type="ECO:0000256" key="5">
    <source>
        <dbReference type="ARBA" id="ARBA00023136"/>
    </source>
</evidence>
<name>A0A091AXN0_9GAMM</name>
<feature type="transmembrane region" description="Helical" evidence="6">
    <location>
        <begin position="133"/>
        <end position="151"/>
    </location>
</feature>
<dbReference type="RefSeq" id="WP_022969243.1">
    <property type="nucleotide sequence ID" value="NZ_ATVD01000002.1"/>
</dbReference>
<evidence type="ECO:0000256" key="4">
    <source>
        <dbReference type="ARBA" id="ARBA00022989"/>
    </source>
</evidence>
<feature type="transmembrane region" description="Helical" evidence="6">
    <location>
        <begin position="347"/>
        <end position="370"/>
    </location>
</feature>
<reference evidence="7 8" key="1">
    <citation type="submission" date="2013-09" db="EMBL/GenBank/DDBJ databases">
        <title>Genome sequencing of Arenimonas oryziterrae.</title>
        <authorList>
            <person name="Chen F."/>
            <person name="Wang G."/>
        </authorList>
    </citation>
    <scope>NUCLEOTIDE SEQUENCE [LARGE SCALE GENOMIC DNA]</scope>
    <source>
        <strain evidence="7 8">YC6267</strain>
    </source>
</reference>
<feature type="transmembrane region" description="Helical" evidence="6">
    <location>
        <begin position="379"/>
        <end position="401"/>
    </location>
</feature>
<keyword evidence="4 6" id="KW-1133">Transmembrane helix</keyword>
<evidence type="ECO:0000256" key="2">
    <source>
        <dbReference type="ARBA" id="ARBA00022475"/>
    </source>
</evidence>
<evidence type="ECO:0000256" key="6">
    <source>
        <dbReference type="SAM" id="Phobius"/>
    </source>
</evidence>
<evidence type="ECO:0000313" key="8">
    <source>
        <dbReference type="Proteomes" id="UP000029385"/>
    </source>
</evidence>
<feature type="transmembrane region" description="Helical" evidence="6">
    <location>
        <begin position="311"/>
        <end position="335"/>
    </location>
</feature>
<dbReference type="InterPro" id="IPR002797">
    <property type="entry name" value="Polysacc_synth"/>
</dbReference>
<feature type="transmembrane region" description="Helical" evidence="6">
    <location>
        <begin position="93"/>
        <end position="121"/>
    </location>
</feature>
<dbReference type="EMBL" id="AVCI01000001">
    <property type="protein sequence ID" value="KFN45078.1"/>
    <property type="molecule type" value="Genomic_DNA"/>
</dbReference>
<evidence type="ECO:0000256" key="1">
    <source>
        <dbReference type="ARBA" id="ARBA00004651"/>
    </source>
</evidence>
<evidence type="ECO:0000313" key="7">
    <source>
        <dbReference type="EMBL" id="KFN45078.1"/>
    </source>
</evidence>
<accession>A0A091AXN0</accession>